<sequence length="812" mass="85936">MRLRRKDGSPGSVTVILTLLLVPMVVVAGVFVDGGRGHLSRTVVRSAEQLALNDVLAQHDAQLSKLFGLLGVIDDEGLSADADQIVKAALSGGGGGDVIRVSIPGSAEVIPVSRANLGEPRVLNNQIVEFMKYRAPVGFVGELTETLTWLQTIKTNMELIRARVLYLNKVADVLEEATNLMEDVDAVLAELDALLAKIDAMVNLLTGDPDIVDIYADAFETLARDLSGEDVPQSDKDRASTDLKRVVDTVTGLADAATTFRTKVTGLDPQPLLDAIKELRGKPTSDLEAARDEHAAEGGDQVAEDITAADRELEETGAFIDAIEEAVKSLGDGVIDDVSTTVDDFVEDIRASLKLEMPDFASITSYAKLKSFGTDYLESYLGGIDETTSPEAIDAAIQELRTKIEGRIAAFHDRIVDEVQQLVRDQVRKAVGELKELLVQALKDEVGEGGFEVLSKFFALLKEKWAAYGELFEDLSSQTAFPGSGGSSDSGPGRDLGGSSNKDELADNSDDAIDGIIGLLGNIEKVLKDVRDAALITQYVVGQFTYSTVEHENPDQVRLTYEPFPDCKDTTCAVEAEYVLTGANSAVGAYGMVFLVRLAVNMITAFRDPVVTAIRSAIAAVPLVGTALSFVVPVLAAILQSVDDLVALHKGEKVPLYRAKLSVFTGALMDLLDGALPEGWDGGTGGGTGPGAGPGGPSGPGPSGPGGPGPGGPGGGKDGPELSYRNYLQIFLIVTTFVDPDGVVTRAGDIIEHNMGYAGNDGFDLSNTYTAFTVTAEYQMTPLVSTFFDYDSGGALFEGDAGLKRLTTVGGF</sequence>
<dbReference type="InterPro" id="IPR043756">
    <property type="entry name" value="DUF5702"/>
</dbReference>
<dbReference type="Pfam" id="PF18960">
    <property type="entry name" value="DUF5702"/>
    <property type="match status" value="2"/>
</dbReference>
<evidence type="ECO:0000256" key="1">
    <source>
        <dbReference type="SAM" id="MobiDB-lite"/>
    </source>
</evidence>
<dbReference type="Proteomes" id="UP000774283">
    <property type="component" value="Unassembled WGS sequence"/>
</dbReference>
<feature type="transmembrane region" description="Helical" evidence="2">
    <location>
        <begin position="587"/>
        <end position="606"/>
    </location>
</feature>
<accession>A0A9X5F9H6</accession>
<feature type="region of interest" description="Disordered" evidence="1">
    <location>
        <begin position="479"/>
        <end position="506"/>
    </location>
</feature>
<evidence type="ECO:0000313" key="4">
    <source>
        <dbReference type="Proteomes" id="UP000774283"/>
    </source>
</evidence>
<reference evidence="3 4" key="1">
    <citation type="submission" date="2020-04" db="EMBL/GenBank/DDBJ databases">
        <title>MicrobeNet Type strains.</title>
        <authorList>
            <person name="Nicholson A.C."/>
        </authorList>
    </citation>
    <scope>NUCLEOTIDE SEQUENCE [LARGE SCALE GENOMIC DNA]</scope>
    <source>
        <strain evidence="3 4">ATCC BAA-789</strain>
    </source>
</reference>
<name>A0A9X5F9H6_9MICO</name>
<keyword evidence="2" id="KW-1133">Transmembrane helix</keyword>
<feature type="transmembrane region" description="Helical" evidence="2">
    <location>
        <begin position="12"/>
        <end position="32"/>
    </location>
</feature>
<protein>
    <submittedName>
        <fullName evidence="3">Apolipoprotein A1/A4/E family protein</fullName>
    </submittedName>
</protein>
<comment type="caution">
    <text evidence="3">The sequence shown here is derived from an EMBL/GenBank/DDBJ whole genome shotgun (WGS) entry which is preliminary data.</text>
</comment>
<keyword evidence="2" id="KW-0812">Transmembrane</keyword>
<keyword evidence="4" id="KW-1185">Reference proteome</keyword>
<dbReference type="EMBL" id="JAAXOW010000001">
    <property type="protein sequence ID" value="NKX92250.1"/>
    <property type="molecule type" value="Genomic_DNA"/>
</dbReference>
<evidence type="ECO:0000313" key="3">
    <source>
        <dbReference type="EMBL" id="NKX92250.1"/>
    </source>
</evidence>
<feature type="compositionally biased region" description="Pro residues" evidence="1">
    <location>
        <begin position="697"/>
        <end position="711"/>
    </location>
</feature>
<evidence type="ECO:0000256" key="2">
    <source>
        <dbReference type="SAM" id="Phobius"/>
    </source>
</evidence>
<organism evidence="3 4">
    <name type="scientific">Sanguibacter hominis ATCC BAA-789</name>
    <dbReference type="NCBI Taxonomy" id="1312740"/>
    <lineage>
        <taxon>Bacteria</taxon>
        <taxon>Bacillati</taxon>
        <taxon>Actinomycetota</taxon>
        <taxon>Actinomycetes</taxon>
        <taxon>Micrococcales</taxon>
        <taxon>Sanguibacteraceae</taxon>
        <taxon>Sanguibacter</taxon>
    </lineage>
</organism>
<proteinExistence type="predicted"/>
<feature type="transmembrane region" description="Helical" evidence="2">
    <location>
        <begin position="618"/>
        <end position="639"/>
    </location>
</feature>
<feature type="region of interest" description="Disordered" evidence="1">
    <location>
        <begin position="679"/>
        <end position="719"/>
    </location>
</feature>
<dbReference type="AlphaFoldDB" id="A0A9X5F9H6"/>
<feature type="compositionally biased region" description="Low complexity" evidence="1">
    <location>
        <begin position="489"/>
        <end position="500"/>
    </location>
</feature>
<feature type="compositionally biased region" description="Gly residues" evidence="1">
    <location>
        <begin position="680"/>
        <end position="696"/>
    </location>
</feature>
<gene>
    <name evidence="3" type="ORF">HF995_03010</name>
</gene>
<keyword evidence="2" id="KW-0472">Membrane</keyword>
<dbReference type="RefSeq" id="WP_168446299.1">
    <property type="nucleotide sequence ID" value="NZ_JAAXOW010000001.1"/>
</dbReference>